<name>A0A812YCU6_SYMPI</name>
<sequence>MQSSASPFAAKAFFRALKCLRPAGISDGFKSHPSSRGRPLWLCDSRTTLQPLRQGTSLTPRHAFDPALLPTLLQLEGLFRSAKQGKAPGRAFLPIFLKSHFRLTEPVQFKSTTLIALFKGKGSPAVLANHRAIALLDGPGKALRRSMRPAFVALLPSPDQQQGGTPGSLLAGAHHLVRAHQQLALGLKVPAVALFLDVSSAYYRVLRQAFGRGPLENDEDVARLLALLKVQGAPGIVRTRAGSRLGDSVADLLFSLVQADFLRSVREQTECLADTDPVLGSVDDGPSSVVPVWADDAANLLAQRSTPQLIAAAQLTLSVCGSLRIYPGAPDARQEVYIRQAGLLHFQARGEEFQVHCVRAYTHLGGRVCVTGRFMADIAQHHSYVWAQVRPLARQVLRNPTLPFAKRRLILNSLAFSAASCAAATWGPLNGQESRAWRVGYVRLVRPLGRDDRHTGQPSLPAEVDVCRAFRFASPVAYLRAERILHDFPEGFAEYALHAPSTLRMYEHISVSTALLPLPLPSNFLHIVSPGMVSGAR</sequence>
<keyword evidence="2" id="KW-1185">Reference proteome</keyword>
<dbReference type="Proteomes" id="UP000649617">
    <property type="component" value="Unassembled WGS sequence"/>
</dbReference>
<evidence type="ECO:0008006" key="3">
    <source>
        <dbReference type="Google" id="ProtNLM"/>
    </source>
</evidence>
<dbReference type="OrthoDB" id="490878at2759"/>
<reference evidence="1" key="1">
    <citation type="submission" date="2021-02" db="EMBL/GenBank/DDBJ databases">
        <authorList>
            <person name="Dougan E. K."/>
            <person name="Rhodes N."/>
            <person name="Thang M."/>
            <person name="Chan C."/>
        </authorList>
    </citation>
    <scope>NUCLEOTIDE SEQUENCE</scope>
</reference>
<comment type="caution">
    <text evidence="1">The sequence shown here is derived from an EMBL/GenBank/DDBJ whole genome shotgun (WGS) entry which is preliminary data.</text>
</comment>
<feature type="non-terminal residue" evidence="1">
    <location>
        <position position="1"/>
    </location>
</feature>
<dbReference type="EMBL" id="CAJNIZ010048084">
    <property type="protein sequence ID" value="CAE7781809.1"/>
    <property type="molecule type" value="Genomic_DNA"/>
</dbReference>
<gene>
    <name evidence="1" type="ORF">SPIL2461_LOCUS23251</name>
</gene>
<proteinExistence type="predicted"/>
<organism evidence="1 2">
    <name type="scientific">Symbiodinium pilosum</name>
    <name type="common">Dinoflagellate</name>
    <dbReference type="NCBI Taxonomy" id="2952"/>
    <lineage>
        <taxon>Eukaryota</taxon>
        <taxon>Sar</taxon>
        <taxon>Alveolata</taxon>
        <taxon>Dinophyceae</taxon>
        <taxon>Suessiales</taxon>
        <taxon>Symbiodiniaceae</taxon>
        <taxon>Symbiodinium</taxon>
    </lineage>
</organism>
<evidence type="ECO:0000313" key="2">
    <source>
        <dbReference type="Proteomes" id="UP000649617"/>
    </source>
</evidence>
<accession>A0A812YCU6</accession>
<dbReference type="AlphaFoldDB" id="A0A812YCU6"/>
<evidence type="ECO:0000313" key="1">
    <source>
        <dbReference type="EMBL" id="CAE7781809.1"/>
    </source>
</evidence>
<protein>
    <recommendedName>
        <fullName evidence="3">Reverse transcriptase domain-containing protein</fullName>
    </recommendedName>
</protein>